<sequence>MKKVRLAAFICCLSAAVFFLSGCQSKSGEEKRTLADDPYEETEFLMGTVVRVTVYNQDKEAAVDAAFDRIRELADFITVDEEQESSEIRTINDAAGKEPVAVREDLYDLIKSAVAYSEKTDGSFDLTIGPLTRLWHIGFPDARKPEQSEIDQALALVDYRKVQLNDEEKTVYLPEKGMELDLGAIAKGFITDETVQVLKDHDVDTAIVDLGGNIFVMGDSPRGTSEKWHVGIQDPFEERGTIIGSLPVTNKSIVTSGIYERFLEVDGVNYHHLMDPKTGYPFDNELAGVSVVTNTSIDGDGLSTSLFAKGLKDGLVYVNQLDGVDAIFVTKDKEVYLSDGLKDFKLTNDDFILMNEE</sequence>
<keyword evidence="3 10" id="KW-0285">Flavoprotein</keyword>
<feature type="chain" id="PRO_5039749956" description="FAD:protein FMN transferase" evidence="12">
    <location>
        <begin position="22"/>
        <end position="357"/>
    </location>
</feature>
<dbReference type="PANTHER" id="PTHR30040:SF2">
    <property type="entry name" value="FAD:PROTEIN FMN TRANSFERASE"/>
    <property type="match status" value="1"/>
</dbReference>
<evidence type="ECO:0000256" key="9">
    <source>
        <dbReference type="ARBA" id="ARBA00048540"/>
    </source>
</evidence>
<keyword evidence="12" id="KW-0472">Membrane</keyword>
<dbReference type="GO" id="GO:0005886">
    <property type="term" value="C:plasma membrane"/>
    <property type="evidence" value="ECO:0007669"/>
    <property type="project" value="UniProtKB-SubCell"/>
</dbReference>
<evidence type="ECO:0000256" key="11">
    <source>
        <dbReference type="PIRSR" id="PIRSR006268-2"/>
    </source>
</evidence>
<dbReference type="GO" id="GO:0046872">
    <property type="term" value="F:metal ion binding"/>
    <property type="evidence" value="ECO:0007669"/>
    <property type="project" value="UniProtKB-UniRule"/>
</dbReference>
<comment type="subcellular location">
    <subcellularLocation>
        <location evidence="12">Cell inner membrane</location>
        <topology evidence="12">Lipid-anchor</topology>
        <orientation evidence="12">Periplasmic side</orientation>
    </subcellularLocation>
</comment>
<dbReference type="AlphaFoldDB" id="A0A1I3B722"/>
<dbReference type="Pfam" id="PF02424">
    <property type="entry name" value="ApbE"/>
    <property type="match status" value="1"/>
</dbReference>
<evidence type="ECO:0000256" key="2">
    <source>
        <dbReference type="ARBA" id="ARBA00016337"/>
    </source>
</evidence>
<dbReference type="InterPro" id="IPR024932">
    <property type="entry name" value="ApbE"/>
</dbReference>
<reference evidence="13 14" key="1">
    <citation type="submission" date="2016-10" db="EMBL/GenBank/DDBJ databases">
        <authorList>
            <person name="de Groot N.N."/>
        </authorList>
    </citation>
    <scope>NUCLEOTIDE SEQUENCE [LARGE SCALE GENOMIC DNA]</scope>
    <source>
        <strain evidence="13 14">DSM 27630</strain>
    </source>
</reference>
<dbReference type="PANTHER" id="PTHR30040">
    <property type="entry name" value="THIAMINE BIOSYNTHESIS LIPOPROTEIN APBE"/>
    <property type="match status" value="1"/>
</dbReference>
<feature type="binding site" evidence="11">
    <location>
        <position position="300"/>
    </location>
    <ligand>
        <name>Mg(2+)</name>
        <dbReference type="ChEBI" id="CHEBI:18420"/>
    </ligand>
</feature>
<dbReference type="EMBL" id="FOQE01000004">
    <property type="protein sequence ID" value="SFH57769.1"/>
    <property type="molecule type" value="Genomic_DNA"/>
</dbReference>
<evidence type="ECO:0000313" key="13">
    <source>
        <dbReference type="EMBL" id="SFH57769.1"/>
    </source>
</evidence>
<dbReference type="Gene3D" id="3.10.520.10">
    <property type="entry name" value="ApbE-like domains"/>
    <property type="match status" value="1"/>
</dbReference>
<keyword evidence="12" id="KW-1003">Cell membrane</keyword>
<evidence type="ECO:0000313" key="14">
    <source>
        <dbReference type="Proteomes" id="UP000198668"/>
    </source>
</evidence>
<evidence type="ECO:0000256" key="4">
    <source>
        <dbReference type="ARBA" id="ARBA00022679"/>
    </source>
</evidence>
<evidence type="ECO:0000256" key="8">
    <source>
        <dbReference type="ARBA" id="ARBA00031306"/>
    </source>
</evidence>
<evidence type="ECO:0000256" key="3">
    <source>
        <dbReference type="ARBA" id="ARBA00022630"/>
    </source>
</evidence>
<keyword evidence="5 10" id="KW-0479">Metal-binding</keyword>
<proteinExistence type="inferred from homology"/>
<dbReference type="Proteomes" id="UP000198668">
    <property type="component" value="Unassembled WGS sequence"/>
</dbReference>
<feature type="signal peptide" evidence="12">
    <location>
        <begin position="1"/>
        <end position="21"/>
    </location>
</feature>
<keyword evidence="6 10" id="KW-0274">FAD</keyword>
<evidence type="ECO:0000256" key="10">
    <source>
        <dbReference type="PIRNR" id="PIRNR006268"/>
    </source>
</evidence>
<accession>A0A1I3B722</accession>
<dbReference type="OrthoDB" id="9778595at2"/>
<evidence type="ECO:0000256" key="7">
    <source>
        <dbReference type="ARBA" id="ARBA00022842"/>
    </source>
</evidence>
<feature type="binding site" evidence="11">
    <location>
        <position position="304"/>
    </location>
    <ligand>
        <name>Mg(2+)</name>
        <dbReference type="ChEBI" id="CHEBI:18420"/>
    </ligand>
</feature>
<dbReference type="EC" id="2.7.1.180" evidence="1 10"/>
<keyword evidence="12" id="KW-0732">Signal</keyword>
<feature type="binding site" evidence="11">
    <location>
        <position position="184"/>
    </location>
    <ligand>
        <name>Mg(2+)</name>
        <dbReference type="ChEBI" id="CHEBI:18420"/>
    </ligand>
</feature>
<keyword evidence="12" id="KW-0997">Cell inner membrane</keyword>
<keyword evidence="7 10" id="KW-0460">Magnesium</keyword>
<comment type="cofactor">
    <cofactor evidence="11">
        <name>Mg(2+)</name>
        <dbReference type="ChEBI" id="CHEBI:18420"/>
    </cofactor>
    <cofactor evidence="11">
        <name>Mn(2+)</name>
        <dbReference type="ChEBI" id="CHEBI:29035"/>
    </cofactor>
    <text evidence="11">Magnesium. Can also use manganese.</text>
</comment>
<dbReference type="GO" id="GO:0016740">
    <property type="term" value="F:transferase activity"/>
    <property type="evidence" value="ECO:0007669"/>
    <property type="project" value="UniProtKB-UniRule"/>
</dbReference>
<comment type="similarity">
    <text evidence="10 12">Belongs to the ApbE family.</text>
</comment>
<keyword evidence="12 13" id="KW-0449">Lipoprotein</keyword>
<evidence type="ECO:0000256" key="12">
    <source>
        <dbReference type="RuleBase" id="RU363002"/>
    </source>
</evidence>
<protein>
    <recommendedName>
        <fullName evidence="2 10">FAD:protein FMN transferase</fullName>
        <ecNumber evidence="1 10">2.7.1.180</ecNumber>
    </recommendedName>
    <alternativeName>
        <fullName evidence="8 10">Flavin transferase</fullName>
    </alternativeName>
</protein>
<keyword evidence="4 10" id="KW-0808">Transferase</keyword>
<comment type="catalytic activity">
    <reaction evidence="9 10 12">
        <text>L-threonyl-[protein] + FAD = FMN-L-threonyl-[protein] + AMP + H(+)</text>
        <dbReference type="Rhea" id="RHEA:36847"/>
        <dbReference type="Rhea" id="RHEA-COMP:11060"/>
        <dbReference type="Rhea" id="RHEA-COMP:11061"/>
        <dbReference type="ChEBI" id="CHEBI:15378"/>
        <dbReference type="ChEBI" id="CHEBI:30013"/>
        <dbReference type="ChEBI" id="CHEBI:57692"/>
        <dbReference type="ChEBI" id="CHEBI:74257"/>
        <dbReference type="ChEBI" id="CHEBI:456215"/>
        <dbReference type="EC" id="2.7.1.180"/>
    </reaction>
</comment>
<comment type="function">
    <text evidence="12">Flavin transferase that catalyzes the transfer of the FMN moiety of FAD and its covalent binding to the hydroxyl group of a threonine residue in a target flavoprotein.</text>
</comment>
<evidence type="ECO:0000256" key="1">
    <source>
        <dbReference type="ARBA" id="ARBA00011955"/>
    </source>
</evidence>
<name>A0A1I3B722_9LACT</name>
<dbReference type="PIRSF" id="PIRSF006268">
    <property type="entry name" value="ApbE"/>
    <property type="match status" value="1"/>
</dbReference>
<organism evidence="13 14">
    <name type="scientific">Pisciglobus halotolerans</name>
    <dbReference type="NCBI Taxonomy" id="745365"/>
    <lineage>
        <taxon>Bacteria</taxon>
        <taxon>Bacillati</taxon>
        <taxon>Bacillota</taxon>
        <taxon>Bacilli</taxon>
        <taxon>Lactobacillales</taxon>
        <taxon>Carnobacteriaceae</taxon>
    </lineage>
</organism>
<dbReference type="RefSeq" id="WP_092091250.1">
    <property type="nucleotide sequence ID" value="NZ_FOQE01000004.1"/>
</dbReference>
<dbReference type="InterPro" id="IPR003374">
    <property type="entry name" value="ApbE-like_sf"/>
</dbReference>
<keyword evidence="14" id="KW-1185">Reference proteome</keyword>
<dbReference type="SUPFAM" id="SSF143631">
    <property type="entry name" value="ApbE-like"/>
    <property type="match status" value="1"/>
</dbReference>
<evidence type="ECO:0000256" key="6">
    <source>
        <dbReference type="ARBA" id="ARBA00022827"/>
    </source>
</evidence>
<dbReference type="PROSITE" id="PS51257">
    <property type="entry name" value="PROKAR_LIPOPROTEIN"/>
    <property type="match status" value="1"/>
</dbReference>
<evidence type="ECO:0000256" key="5">
    <source>
        <dbReference type="ARBA" id="ARBA00022723"/>
    </source>
</evidence>
<gene>
    <name evidence="13" type="ORF">SAMN04489868_10440</name>
</gene>